<name>A0A1F5ERV8_9BACT</name>
<reference evidence="2 3" key="1">
    <citation type="journal article" date="2016" name="Nat. Commun.">
        <title>Thousands of microbial genomes shed light on interconnected biogeochemical processes in an aquifer system.</title>
        <authorList>
            <person name="Anantharaman K."/>
            <person name="Brown C.T."/>
            <person name="Hug L.A."/>
            <person name="Sharon I."/>
            <person name="Castelle C.J."/>
            <person name="Probst A.J."/>
            <person name="Thomas B.C."/>
            <person name="Singh A."/>
            <person name="Wilkins M.J."/>
            <person name="Karaoz U."/>
            <person name="Brodie E.L."/>
            <person name="Williams K.H."/>
            <person name="Hubbard S.S."/>
            <person name="Banfield J.F."/>
        </authorList>
    </citation>
    <scope>NUCLEOTIDE SEQUENCE [LARGE SCALE GENOMIC DNA]</scope>
</reference>
<comment type="caution">
    <text evidence="2">The sequence shown here is derived from an EMBL/GenBank/DDBJ whole genome shotgun (WGS) entry which is preliminary data.</text>
</comment>
<organism evidence="2 3">
    <name type="scientific">Candidatus Collierbacteria bacterium RIFCSPHIGHO2_02_FULL_49_10</name>
    <dbReference type="NCBI Taxonomy" id="1817723"/>
    <lineage>
        <taxon>Bacteria</taxon>
        <taxon>Candidatus Collieribacteriota</taxon>
    </lineage>
</organism>
<dbReference type="CDD" id="cd02947">
    <property type="entry name" value="TRX_family"/>
    <property type="match status" value="1"/>
</dbReference>
<proteinExistence type="predicted"/>
<feature type="domain" description="Thioredoxin" evidence="1">
    <location>
        <begin position="27"/>
        <end position="167"/>
    </location>
</feature>
<dbReference type="SUPFAM" id="SSF52833">
    <property type="entry name" value="Thioredoxin-like"/>
    <property type="match status" value="1"/>
</dbReference>
<dbReference type="EMBL" id="MFAH01000063">
    <property type="protein sequence ID" value="OGD70105.1"/>
    <property type="molecule type" value="Genomic_DNA"/>
</dbReference>
<gene>
    <name evidence="2" type="ORF">A3D09_00525</name>
</gene>
<dbReference type="Pfam" id="PF00085">
    <property type="entry name" value="Thioredoxin"/>
    <property type="match status" value="1"/>
</dbReference>
<accession>A0A1F5ERV8</accession>
<evidence type="ECO:0000259" key="1">
    <source>
        <dbReference type="PROSITE" id="PS51352"/>
    </source>
</evidence>
<sequence length="169" mass="19221">MKHYLLIFVLSLLLIVSVIIGVASFKSVTKKVLPNGNGGTIAKTMEGNKIAGQKSFYFAYTKDDYQRALDGDKIIFLDFFANWCPFCRAEAPEIEAGFNNLDSDRLIGFRVNYNDSETDANEKALAEQYKITYQHTKVILVNGKEIYRSGDPWTREDFDTVINRILSEK</sequence>
<evidence type="ECO:0000313" key="3">
    <source>
        <dbReference type="Proteomes" id="UP000177390"/>
    </source>
</evidence>
<dbReference type="InterPro" id="IPR036249">
    <property type="entry name" value="Thioredoxin-like_sf"/>
</dbReference>
<protein>
    <recommendedName>
        <fullName evidence="1">Thioredoxin domain-containing protein</fullName>
    </recommendedName>
</protein>
<dbReference type="PROSITE" id="PS51352">
    <property type="entry name" value="THIOREDOXIN_2"/>
    <property type="match status" value="1"/>
</dbReference>
<dbReference type="AlphaFoldDB" id="A0A1F5ERV8"/>
<dbReference type="InterPro" id="IPR013766">
    <property type="entry name" value="Thioredoxin_domain"/>
</dbReference>
<dbReference type="Gene3D" id="3.40.30.10">
    <property type="entry name" value="Glutaredoxin"/>
    <property type="match status" value="1"/>
</dbReference>
<evidence type="ECO:0000313" key="2">
    <source>
        <dbReference type="EMBL" id="OGD70105.1"/>
    </source>
</evidence>
<dbReference type="Proteomes" id="UP000177390">
    <property type="component" value="Unassembled WGS sequence"/>
</dbReference>